<evidence type="ECO:0000313" key="3">
    <source>
        <dbReference type="Proteomes" id="UP000607653"/>
    </source>
</evidence>
<dbReference type="Proteomes" id="UP000607653">
    <property type="component" value="Unassembled WGS sequence"/>
</dbReference>
<dbReference type="AlphaFoldDB" id="A0A822ZI75"/>
<protein>
    <submittedName>
        <fullName evidence="2">Uncharacterized protein</fullName>
    </submittedName>
</protein>
<gene>
    <name evidence="2" type="ORF">HUJ06_002807</name>
</gene>
<feature type="region of interest" description="Disordered" evidence="1">
    <location>
        <begin position="34"/>
        <end position="53"/>
    </location>
</feature>
<reference evidence="2 3" key="1">
    <citation type="journal article" date="2020" name="Mol. Biol. Evol.">
        <title>Distinct Expression and Methylation Patterns for Genes with Different Fates following a Single Whole-Genome Duplication in Flowering Plants.</title>
        <authorList>
            <person name="Shi T."/>
            <person name="Rahmani R.S."/>
            <person name="Gugger P.F."/>
            <person name="Wang M."/>
            <person name="Li H."/>
            <person name="Zhang Y."/>
            <person name="Li Z."/>
            <person name="Wang Q."/>
            <person name="Van de Peer Y."/>
            <person name="Marchal K."/>
            <person name="Chen J."/>
        </authorList>
    </citation>
    <scope>NUCLEOTIDE SEQUENCE [LARGE SCALE GENOMIC DNA]</scope>
    <source>
        <tissue evidence="2">Leaf</tissue>
    </source>
</reference>
<comment type="caution">
    <text evidence="2">The sequence shown here is derived from an EMBL/GenBank/DDBJ whole genome shotgun (WGS) entry which is preliminary data.</text>
</comment>
<feature type="compositionally biased region" description="Basic and acidic residues" evidence="1">
    <location>
        <begin position="34"/>
        <end position="45"/>
    </location>
</feature>
<accession>A0A822ZI75</accession>
<name>A0A822ZI75_NELNU</name>
<proteinExistence type="predicted"/>
<dbReference type="EMBL" id="DUZY01000007">
    <property type="protein sequence ID" value="DAD44577.1"/>
    <property type="molecule type" value="Genomic_DNA"/>
</dbReference>
<organism evidence="2 3">
    <name type="scientific">Nelumbo nucifera</name>
    <name type="common">Sacred lotus</name>
    <dbReference type="NCBI Taxonomy" id="4432"/>
    <lineage>
        <taxon>Eukaryota</taxon>
        <taxon>Viridiplantae</taxon>
        <taxon>Streptophyta</taxon>
        <taxon>Embryophyta</taxon>
        <taxon>Tracheophyta</taxon>
        <taxon>Spermatophyta</taxon>
        <taxon>Magnoliopsida</taxon>
        <taxon>Proteales</taxon>
        <taxon>Nelumbonaceae</taxon>
        <taxon>Nelumbo</taxon>
    </lineage>
</organism>
<sequence>MGASSPTGGAELRVRMPGVVVVRDYNRIVRTVDEPESDGSFHGRSDTNNGSDLRVSVIPGLRRVNTCRKRAGSQPSEQSQGVSGGSGVGSVYDGSIGHCIHLGDEEQVGPYVYLGRGDPTVDVRRSAHPGTLRNWQLSTNSWLWGAEGHCTANHGC</sequence>
<keyword evidence="3" id="KW-1185">Reference proteome</keyword>
<feature type="compositionally biased region" description="Low complexity" evidence="1">
    <location>
        <begin position="72"/>
        <end position="81"/>
    </location>
</feature>
<feature type="region of interest" description="Disordered" evidence="1">
    <location>
        <begin position="67"/>
        <end position="87"/>
    </location>
</feature>
<evidence type="ECO:0000256" key="1">
    <source>
        <dbReference type="SAM" id="MobiDB-lite"/>
    </source>
</evidence>
<evidence type="ECO:0000313" key="2">
    <source>
        <dbReference type="EMBL" id="DAD44577.1"/>
    </source>
</evidence>